<evidence type="ECO:0000313" key="3">
    <source>
        <dbReference type="EMBL" id="KAA5549132.1"/>
    </source>
</evidence>
<dbReference type="SUPFAM" id="SSF52833">
    <property type="entry name" value="Thioredoxin-like"/>
    <property type="match status" value="1"/>
</dbReference>
<keyword evidence="1" id="KW-0732">Signal</keyword>
<dbReference type="InterPro" id="IPR000643">
    <property type="entry name" value="Iodothyronine_deiodinase"/>
</dbReference>
<accession>A0A5M6DSC9</accession>
<keyword evidence="4" id="KW-1185">Reference proteome</keyword>
<comment type="caution">
    <text evidence="3">The sequence shown here is derived from an EMBL/GenBank/DDBJ whole genome shotgun (WGS) entry which is preliminary data.</text>
</comment>
<dbReference type="EMBL" id="VWSF01000001">
    <property type="protein sequence ID" value="KAA5549132.1"/>
    <property type="molecule type" value="Genomic_DNA"/>
</dbReference>
<feature type="signal peptide" evidence="1">
    <location>
        <begin position="1"/>
        <end position="23"/>
    </location>
</feature>
<protein>
    <recommendedName>
        <fullName evidence="2">Thioredoxin domain-containing protein</fullName>
    </recommendedName>
</protein>
<evidence type="ECO:0000259" key="2">
    <source>
        <dbReference type="PROSITE" id="PS51352"/>
    </source>
</evidence>
<gene>
    <name evidence="3" type="ORF">F0145_00600</name>
</gene>
<organism evidence="3 4">
    <name type="scientific">Adhaeribacter rhizoryzae</name>
    <dbReference type="NCBI Taxonomy" id="2607907"/>
    <lineage>
        <taxon>Bacteria</taxon>
        <taxon>Pseudomonadati</taxon>
        <taxon>Bacteroidota</taxon>
        <taxon>Cytophagia</taxon>
        <taxon>Cytophagales</taxon>
        <taxon>Hymenobacteraceae</taxon>
        <taxon>Adhaeribacter</taxon>
    </lineage>
</organism>
<evidence type="ECO:0000313" key="4">
    <source>
        <dbReference type="Proteomes" id="UP000323426"/>
    </source>
</evidence>
<dbReference type="AlphaFoldDB" id="A0A5M6DSC9"/>
<dbReference type="GO" id="GO:0004800">
    <property type="term" value="F:thyroxine 5'-deiodinase activity"/>
    <property type="evidence" value="ECO:0007669"/>
    <property type="project" value="InterPro"/>
</dbReference>
<dbReference type="Gene3D" id="3.40.30.10">
    <property type="entry name" value="Glutaredoxin"/>
    <property type="match status" value="1"/>
</dbReference>
<dbReference type="Proteomes" id="UP000323426">
    <property type="component" value="Unassembled WGS sequence"/>
</dbReference>
<evidence type="ECO:0000256" key="1">
    <source>
        <dbReference type="SAM" id="SignalP"/>
    </source>
</evidence>
<dbReference type="PROSITE" id="PS51352">
    <property type="entry name" value="THIOREDOXIN_2"/>
    <property type="match status" value="1"/>
</dbReference>
<dbReference type="PANTHER" id="PTHR11781">
    <property type="entry name" value="IODOTHYRONINE DEIODINASE"/>
    <property type="match status" value="1"/>
</dbReference>
<dbReference type="InterPro" id="IPR036249">
    <property type="entry name" value="Thioredoxin-like_sf"/>
</dbReference>
<feature type="chain" id="PRO_5024327527" description="Thioredoxin domain-containing protein" evidence="1">
    <location>
        <begin position="24"/>
        <end position="234"/>
    </location>
</feature>
<dbReference type="RefSeq" id="WP_150086127.1">
    <property type="nucleotide sequence ID" value="NZ_VWSF01000001.1"/>
</dbReference>
<feature type="domain" description="Thioredoxin" evidence="2">
    <location>
        <begin position="59"/>
        <end position="234"/>
    </location>
</feature>
<reference evidence="3 4" key="1">
    <citation type="submission" date="2019-09" db="EMBL/GenBank/DDBJ databases">
        <title>Genome sequence and assembly of Adhaeribacter sp.</title>
        <authorList>
            <person name="Chhetri G."/>
        </authorList>
    </citation>
    <scope>NUCLEOTIDE SEQUENCE [LARGE SCALE GENOMIC DNA]</scope>
    <source>
        <strain evidence="3 4">DK36</strain>
    </source>
</reference>
<dbReference type="InterPro" id="IPR013766">
    <property type="entry name" value="Thioredoxin_domain"/>
</dbReference>
<name>A0A5M6DSC9_9BACT</name>
<sequence length="234" mass="26515">MRSWFVPVWLCVFPVLISVSGVANNIAAVLTPPKDSEKLALPFSQGMLDNNKRFETLGYQKGQKVADFTLYGADGSRFVLSEALKKGKPIMLVSGSYTCDIARYNLPNIQKLKTQYGDKLAIYLVYTREAHPSDAPSPYSPRQEIWIPRLNLKDQVKANQPKTYGERKALAVKWQEQYKIQVPVLLDTPDNKFWLNFGQAPNFAYLIEPQGKVSFKQSWLKLEGLENAIADLIK</sequence>
<proteinExistence type="predicted"/>
<dbReference type="PANTHER" id="PTHR11781:SF22">
    <property type="entry name" value="TYPE I IODOTHYRONINE DEIODINASE"/>
    <property type="match status" value="1"/>
</dbReference>